<name>A0ACC3ZFI3_COLTU</name>
<proteinExistence type="predicted"/>
<evidence type="ECO:0000313" key="2">
    <source>
        <dbReference type="Proteomes" id="UP000805649"/>
    </source>
</evidence>
<sequence length="708" mass="80072">MSNLEYKHIEPSSNNIRLLRLFKARRYYDDSPVRCELYEAPLPLEDEHDGTYEALSYTWGDPKRTVEIVVNNKHVPITANLHEALHHLRLPDQDRILWVDAICIDQKDDYERTHQVAKMGFIYKKAKEVIIWLGSTTPKIDLLLATVQTLDKRVRLRPKRRDDPEPLKIWQDEGHFLLADMKRSNPDFYTLRQQALEELIQRPWFRRVWVVQEAANASRAIIQCSWTAVPTRAFALMPSLLGLTTESRSQALLEVMPGPLRQHSWWNNDRSLCTLLQKFSHCESSDSRDQIFALLGIAFDSERPGASLQPDYQVDLRKAIQRTVTFLAFGEIVDDGTYSLPLWDLDEFRSALPSLRHRLFEWALHQDDSIALARKLVLENPRVDVNTWLRNKQNPLHYLISTNRSIEMIRLLLERMDLDIHRPQGDYTPLSRAAECNQCNVIEALLSRLDLDVDMRDPYGSTPLERAIRAGNNKVIDLLLSTPISAHVDSHMLQSRDIARMAYAAEFGSEYAVKLLIQKGVSPDAISPSGAETALTAAVKGHHIEVVRLLLDAGADVNLSTGSSRAPLFIAATSGIWEGPIPRTSQHLDIMKGMEIVRLLASRGADLEPEGDGETPLMVAARFGQLQMAELLTSLGANLEAKAVDRELTPFWTALVFNNIEVAQLLADRGANLTVSPRVLSIARAYGVSHDVRTSLAQGEMEKIFRSG</sequence>
<organism evidence="1 2">
    <name type="scientific">Colletotrichum truncatum</name>
    <name type="common">Anthracnose fungus</name>
    <name type="synonym">Colletotrichum capsici</name>
    <dbReference type="NCBI Taxonomy" id="5467"/>
    <lineage>
        <taxon>Eukaryota</taxon>
        <taxon>Fungi</taxon>
        <taxon>Dikarya</taxon>
        <taxon>Ascomycota</taxon>
        <taxon>Pezizomycotina</taxon>
        <taxon>Sordariomycetes</taxon>
        <taxon>Hypocreomycetidae</taxon>
        <taxon>Glomerellales</taxon>
        <taxon>Glomerellaceae</taxon>
        <taxon>Colletotrichum</taxon>
        <taxon>Colletotrichum truncatum species complex</taxon>
    </lineage>
</organism>
<dbReference type="Proteomes" id="UP000805649">
    <property type="component" value="Unassembled WGS sequence"/>
</dbReference>
<accession>A0ACC3ZFI3</accession>
<dbReference type="EMBL" id="VUJX02000001">
    <property type="protein sequence ID" value="KAL0942876.1"/>
    <property type="molecule type" value="Genomic_DNA"/>
</dbReference>
<comment type="caution">
    <text evidence="1">The sequence shown here is derived from an EMBL/GenBank/DDBJ whole genome shotgun (WGS) entry which is preliminary data.</text>
</comment>
<gene>
    <name evidence="1" type="ORF">CTRU02_200762</name>
</gene>
<keyword evidence="2" id="KW-1185">Reference proteome</keyword>
<evidence type="ECO:0000313" key="1">
    <source>
        <dbReference type="EMBL" id="KAL0942876.1"/>
    </source>
</evidence>
<protein>
    <submittedName>
        <fullName evidence="1">HET-domain-containing protein</fullName>
    </submittedName>
</protein>
<reference evidence="1 2" key="1">
    <citation type="journal article" date="2020" name="Phytopathology">
        <title>Genome Sequence Resources of Colletotrichum truncatum, C. plurivorum, C. musicola, and C. sojae: Four Species Pathogenic to Soybean (Glycine max).</title>
        <authorList>
            <person name="Rogerio F."/>
            <person name="Boufleur T.R."/>
            <person name="Ciampi-Guillardi M."/>
            <person name="Sukno S.A."/>
            <person name="Thon M.R."/>
            <person name="Massola Junior N.S."/>
            <person name="Baroncelli R."/>
        </authorList>
    </citation>
    <scope>NUCLEOTIDE SEQUENCE [LARGE SCALE GENOMIC DNA]</scope>
    <source>
        <strain evidence="1 2">CMES1059</strain>
    </source>
</reference>